<keyword evidence="9 12" id="KW-0472">Membrane</keyword>
<name>A0A6A0HFY8_HYAAZ</name>
<evidence type="ECO:0000313" key="14">
    <source>
        <dbReference type="EMBL" id="KAA0204014.1"/>
    </source>
</evidence>
<comment type="subcellular location">
    <subcellularLocation>
        <location evidence="2">Cell membrane</location>
    </subcellularLocation>
    <subcellularLocation>
        <location evidence="1">Membrane</location>
        <topology evidence="1">Multi-pass membrane protein</topology>
    </subcellularLocation>
</comment>
<evidence type="ECO:0000256" key="12">
    <source>
        <dbReference type="SAM" id="Phobius"/>
    </source>
</evidence>
<dbReference type="InterPro" id="IPR006201">
    <property type="entry name" value="Neur_channel"/>
</dbReference>
<accession>A0A6A0HFY8</accession>
<evidence type="ECO:0000256" key="9">
    <source>
        <dbReference type="ARBA" id="ARBA00023136"/>
    </source>
</evidence>
<evidence type="ECO:0000256" key="1">
    <source>
        <dbReference type="ARBA" id="ARBA00004141"/>
    </source>
</evidence>
<evidence type="ECO:0000256" key="3">
    <source>
        <dbReference type="ARBA" id="ARBA00022448"/>
    </source>
</evidence>
<dbReference type="InterPro" id="IPR036719">
    <property type="entry name" value="Neuro-gated_channel_TM_sf"/>
</dbReference>
<keyword evidence="6" id="KW-0732">Signal</keyword>
<evidence type="ECO:0000256" key="10">
    <source>
        <dbReference type="ARBA" id="ARBA00023303"/>
    </source>
</evidence>
<dbReference type="Pfam" id="PF02931">
    <property type="entry name" value="Neur_chan_LBD"/>
    <property type="match status" value="1"/>
</dbReference>
<sequence length="324" mass="37237">MALAEPNHSKDISSSNLRQMEKLILDNIIGPDNYDKRIRPAGVNDTGPTEVHINIMIRNVQTISDVRMVSVASLEHHCRIQYLTLTDTNMVWMPDLFFKNEKDGHFHNIILPNLYIRIFPDGGVLYSIRISLTLSCPMDLKLFPLDRQQCQLQMASYKSQLKSSDWLCVQAIDVWTGVCLTFVFGALLEFALVNYASRSDKHREKLKDKIKEWEVEHQAVLQAQMEQAEHGNPGDPHSGFAMKPLVSRHNGAMGPTGDKTQPCQVHLTQTRKECCHSWLAKFPTRSKRIDVISRIIFPMVFAFFNLAYWSTYLFTEEEEIPKQQ</sequence>
<dbReference type="GO" id="GO:0005230">
    <property type="term" value="F:extracellular ligand-gated monoatomic ion channel activity"/>
    <property type="evidence" value="ECO:0007669"/>
    <property type="project" value="InterPro"/>
</dbReference>
<dbReference type="OrthoDB" id="442503at2759"/>
<keyword evidence="5 12" id="KW-0812">Transmembrane</keyword>
<reference evidence="14" key="2">
    <citation type="journal article" date="2018" name="Environ. Sci. Technol.">
        <title>The Toxicogenome of Hyalella azteca: A Model for Sediment Ecotoxicology and Evolutionary Toxicology.</title>
        <authorList>
            <person name="Poynton H.C."/>
            <person name="Hasenbein S."/>
            <person name="Benoit J.B."/>
            <person name="Sepulveda M.S."/>
            <person name="Poelchau M.F."/>
            <person name="Hughes D.S.T."/>
            <person name="Murali S.C."/>
            <person name="Chen S."/>
            <person name="Glastad K.M."/>
            <person name="Goodisman M.A.D."/>
            <person name="Werren J.H."/>
            <person name="Vineis J.H."/>
            <person name="Bowen J.L."/>
            <person name="Friedrich M."/>
            <person name="Jones J."/>
            <person name="Robertson H.M."/>
            <person name="Feyereisen R."/>
            <person name="Mechler-Hickson A."/>
            <person name="Mathers N."/>
            <person name="Lee C.E."/>
            <person name="Colbourne J.K."/>
            <person name="Biales A."/>
            <person name="Johnston J.S."/>
            <person name="Wellborn G.A."/>
            <person name="Rosendale A.J."/>
            <person name="Cridge A.G."/>
            <person name="Munoz-Torres M.C."/>
            <person name="Bain P.A."/>
            <person name="Manny A.R."/>
            <person name="Major K.M."/>
            <person name="Lambert F.N."/>
            <person name="Vulpe C.D."/>
            <person name="Tuck P."/>
            <person name="Blalock B.J."/>
            <person name="Lin Y.Y."/>
            <person name="Smith M.E."/>
            <person name="Ochoa-Acuna H."/>
            <person name="Chen M.M."/>
            <person name="Childers C.P."/>
            <person name="Qu J."/>
            <person name="Dugan S."/>
            <person name="Lee S.L."/>
            <person name="Chao H."/>
            <person name="Dinh H."/>
            <person name="Han Y."/>
            <person name="Doddapaneni H."/>
            <person name="Worley K.C."/>
            <person name="Muzny D.M."/>
            <person name="Gibbs R.A."/>
            <person name="Richards S."/>
        </authorList>
    </citation>
    <scope>NUCLEOTIDE SEQUENCE</scope>
    <source>
        <strain evidence="14">HAZT.00-mixed</strain>
        <tissue evidence="14">Whole organism</tissue>
    </source>
</reference>
<dbReference type="Gene3D" id="2.70.170.10">
    <property type="entry name" value="Neurotransmitter-gated ion-channel ligand-binding domain"/>
    <property type="match status" value="1"/>
</dbReference>
<keyword evidence="4" id="KW-1003">Cell membrane</keyword>
<dbReference type="InterPro" id="IPR038050">
    <property type="entry name" value="Neuro_actylchol_rec"/>
</dbReference>
<dbReference type="InterPro" id="IPR006028">
    <property type="entry name" value="GABAA/Glycine_rcpt"/>
</dbReference>
<evidence type="ECO:0000259" key="13">
    <source>
        <dbReference type="Pfam" id="PF02931"/>
    </source>
</evidence>
<dbReference type="PROSITE" id="PS00236">
    <property type="entry name" value="NEUROTR_ION_CHANNEL"/>
    <property type="match status" value="1"/>
</dbReference>
<dbReference type="GO" id="GO:0005886">
    <property type="term" value="C:plasma membrane"/>
    <property type="evidence" value="ECO:0007669"/>
    <property type="project" value="UniProtKB-SubCell"/>
</dbReference>
<protein>
    <recommendedName>
        <fullName evidence="13">Neurotransmitter-gated ion-channel ligand-binding domain-containing protein</fullName>
    </recommendedName>
</protein>
<dbReference type="InterPro" id="IPR006202">
    <property type="entry name" value="Neur_chan_lig-bd"/>
</dbReference>
<dbReference type="GO" id="GO:0004888">
    <property type="term" value="F:transmembrane signaling receptor activity"/>
    <property type="evidence" value="ECO:0007669"/>
    <property type="project" value="InterPro"/>
</dbReference>
<keyword evidence="11" id="KW-0175">Coiled coil</keyword>
<evidence type="ECO:0000256" key="5">
    <source>
        <dbReference type="ARBA" id="ARBA00022692"/>
    </source>
</evidence>
<gene>
    <name evidence="14" type="ORF">HAZT_HAZT003448</name>
</gene>
<keyword evidence="7 12" id="KW-1133">Transmembrane helix</keyword>
<reference evidence="14" key="1">
    <citation type="submission" date="2014-08" db="EMBL/GenBank/DDBJ databases">
        <authorList>
            <person name="Murali S."/>
            <person name="Richards S."/>
            <person name="Bandaranaike D."/>
            <person name="Bellair M."/>
            <person name="Blankenburg K."/>
            <person name="Chao H."/>
            <person name="Dinh H."/>
            <person name="Doddapaneni H."/>
            <person name="Dugan-Rocha S."/>
            <person name="Elkadiri S."/>
            <person name="Gnanaolivu R."/>
            <person name="Hughes D."/>
            <person name="Lee S."/>
            <person name="Li M."/>
            <person name="Ming W."/>
            <person name="Munidasa M."/>
            <person name="Muniz J."/>
            <person name="Nguyen L."/>
            <person name="Osuji N."/>
            <person name="Pu L.-L."/>
            <person name="Puazo M."/>
            <person name="Skinner E."/>
            <person name="Qu C."/>
            <person name="Quiroz J."/>
            <person name="Raj R."/>
            <person name="Weissenberger G."/>
            <person name="Xin Y."/>
            <person name="Zou X."/>
            <person name="Han Y."/>
            <person name="Worley K."/>
            <person name="Muzny D."/>
            <person name="Gibbs R."/>
        </authorList>
    </citation>
    <scope>NUCLEOTIDE SEQUENCE</scope>
    <source>
        <strain evidence="14">HAZT.00-mixed</strain>
        <tissue evidence="14">Whole organism</tissue>
    </source>
</reference>
<feature type="transmembrane region" description="Helical" evidence="12">
    <location>
        <begin position="291"/>
        <end position="309"/>
    </location>
</feature>
<dbReference type="SUPFAM" id="SSF90112">
    <property type="entry name" value="Neurotransmitter-gated ion-channel transmembrane pore"/>
    <property type="match status" value="1"/>
</dbReference>
<dbReference type="InterPro" id="IPR018000">
    <property type="entry name" value="Neurotransmitter_ion_chnl_CS"/>
</dbReference>
<dbReference type="EMBL" id="JQDR03000168">
    <property type="protein sequence ID" value="KAA0204014.1"/>
    <property type="molecule type" value="Genomic_DNA"/>
</dbReference>
<keyword evidence="8" id="KW-0406">Ion transport</keyword>
<evidence type="ECO:0000256" key="4">
    <source>
        <dbReference type="ARBA" id="ARBA00022475"/>
    </source>
</evidence>
<proteinExistence type="predicted"/>
<comment type="caution">
    <text evidence="14">The sequence shown here is derived from an EMBL/GenBank/DDBJ whole genome shotgun (WGS) entry which is preliminary data.</text>
</comment>
<dbReference type="AlphaFoldDB" id="A0A6A0HFY8"/>
<keyword evidence="3" id="KW-0813">Transport</keyword>
<evidence type="ECO:0000256" key="2">
    <source>
        <dbReference type="ARBA" id="ARBA00004236"/>
    </source>
</evidence>
<dbReference type="SUPFAM" id="SSF63712">
    <property type="entry name" value="Nicotinic receptor ligand binding domain-like"/>
    <property type="match status" value="1"/>
</dbReference>
<organism evidence="14">
    <name type="scientific">Hyalella azteca</name>
    <name type="common">Amphipod</name>
    <dbReference type="NCBI Taxonomy" id="294128"/>
    <lineage>
        <taxon>Eukaryota</taxon>
        <taxon>Metazoa</taxon>
        <taxon>Ecdysozoa</taxon>
        <taxon>Arthropoda</taxon>
        <taxon>Crustacea</taxon>
        <taxon>Multicrustacea</taxon>
        <taxon>Malacostraca</taxon>
        <taxon>Eumalacostraca</taxon>
        <taxon>Peracarida</taxon>
        <taxon>Amphipoda</taxon>
        <taxon>Senticaudata</taxon>
        <taxon>Talitrida</taxon>
        <taxon>Talitroidea</taxon>
        <taxon>Hyalellidae</taxon>
        <taxon>Hyalella</taxon>
    </lineage>
</organism>
<keyword evidence="10" id="KW-0407">Ion channel</keyword>
<reference evidence="14" key="3">
    <citation type="submission" date="2019-06" db="EMBL/GenBank/DDBJ databases">
        <authorList>
            <person name="Poynton C."/>
            <person name="Hasenbein S."/>
            <person name="Benoit J.B."/>
            <person name="Sepulveda M.S."/>
            <person name="Poelchau M.F."/>
            <person name="Murali S.C."/>
            <person name="Chen S."/>
            <person name="Glastad K.M."/>
            <person name="Werren J.H."/>
            <person name="Vineis J.H."/>
            <person name="Bowen J.L."/>
            <person name="Friedrich M."/>
            <person name="Jones J."/>
            <person name="Robertson H.M."/>
            <person name="Feyereisen R."/>
            <person name="Mechler-Hickson A."/>
            <person name="Mathers N."/>
            <person name="Lee C.E."/>
            <person name="Colbourne J.K."/>
            <person name="Biales A."/>
            <person name="Johnston J.S."/>
            <person name="Wellborn G.A."/>
            <person name="Rosendale A.J."/>
            <person name="Cridge A.G."/>
            <person name="Munoz-Torres M.C."/>
            <person name="Bain P.A."/>
            <person name="Manny A.R."/>
            <person name="Major K.M."/>
            <person name="Lambert F.N."/>
            <person name="Vulpe C.D."/>
            <person name="Tuck P."/>
            <person name="Blalock B.J."/>
            <person name="Lin Y.-Y."/>
            <person name="Smith M.E."/>
            <person name="Ochoa-Acuna H."/>
            <person name="Chen M.-J.M."/>
            <person name="Childers C.P."/>
            <person name="Qu J."/>
            <person name="Dugan S."/>
            <person name="Lee S.L."/>
            <person name="Chao H."/>
            <person name="Dinh H."/>
            <person name="Han Y."/>
            <person name="Doddapaneni H."/>
            <person name="Worley K.C."/>
            <person name="Muzny D.M."/>
            <person name="Gibbs R.A."/>
            <person name="Richards S."/>
        </authorList>
    </citation>
    <scope>NUCLEOTIDE SEQUENCE</scope>
    <source>
        <strain evidence="14">HAZT.00-mixed</strain>
        <tissue evidence="14">Whole organism</tissue>
    </source>
</reference>
<feature type="transmembrane region" description="Helical" evidence="12">
    <location>
        <begin position="174"/>
        <end position="197"/>
    </location>
</feature>
<evidence type="ECO:0000256" key="8">
    <source>
        <dbReference type="ARBA" id="ARBA00023065"/>
    </source>
</evidence>
<feature type="coiled-coil region" evidence="11">
    <location>
        <begin position="196"/>
        <end position="223"/>
    </location>
</feature>
<dbReference type="Gene3D" id="1.20.58.390">
    <property type="entry name" value="Neurotransmitter-gated ion-channel transmembrane domain"/>
    <property type="match status" value="1"/>
</dbReference>
<evidence type="ECO:0000256" key="6">
    <source>
        <dbReference type="ARBA" id="ARBA00022729"/>
    </source>
</evidence>
<dbReference type="PANTHER" id="PTHR18945">
    <property type="entry name" value="NEUROTRANSMITTER GATED ION CHANNEL"/>
    <property type="match status" value="1"/>
</dbReference>
<dbReference type="InterPro" id="IPR036734">
    <property type="entry name" value="Neur_chan_lig-bd_sf"/>
</dbReference>
<evidence type="ECO:0000256" key="11">
    <source>
        <dbReference type="SAM" id="Coils"/>
    </source>
</evidence>
<dbReference type="PRINTS" id="PR00253">
    <property type="entry name" value="GABAARECEPTR"/>
</dbReference>
<feature type="domain" description="Neurotransmitter-gated ion-channel ligand-binding" evidence="13">
    <location>
        <begin position="32"/>
        <end position="158"/>
    </location>
</feature>
<evidence type="ECO:0000256" key="7">
    <source>
        <dbReference type="ARBA" id="ARBA00022989"/>
    </source>
</evidence>
<dbReference type="Proteomes" id="UP000711488">
    <property type="component" value="Unassembled WGS sequence"/>
</dbReference>